<organism evidence="4 5">
    <name type="scientific">Polypedilum vanderplanki</name>
    <name type="common">Sleeping chironomid midge</name>
    <dbReference type="NCBI Taxonomy" id="319348"/>
    <lineage>
        <taxon>Eukaryota</taxon>
        <taxon>Metazoa</taxon>
        <taxon>Ecdysozoa</taxon>
        <taxon>Arthropoda</taxon>
        <taxon>Hexapoda</taxon>
        <taxon>Insecta</taxon>
        <taxon>Pterygota</taxon>
        <taxon>Neoptera</taxon>
        <taxon>Endopterygota</taxon>
        <taxon>Diptera</taxon>
        <taxon>Nematocera</taxon>
        <taxon>Chironomoidea</taxon>
        <taxon>Chironomidae</taxon>
        <taxon>Chironominae</taxon>
        <taxon>Polypedilum</taxon>
        <taxon>Polypedilum</taxon>
    </lineage>
</organism>
<evidence type="ECO:0008006" key="6">
    <source>
        <dbReference type="Google" id="ProtNLM"/>
    </source>
</evidence>
<dbReference type="Proteomes" id="UP001107558">
    <property type="component" value="Chromosome 1"/>
</dbReference>
<comment type="caution">
    <text evidence="4">The sequence shown here is derived from an EMBL/GenBank/DDBJ whole genome shotgun (WGS) entry which is preliminary data.</text>
</comment>
<dbReference type="SUPFAM" id="SSF48452">
    <property type="entry name" value="TPR-like"/>
    <property type="match status" value="2"/>
</dbReference>
<dbReference type="EMBL" id="JADBJN010000001">
    <property type="protein sequence ID" value="KAG5683468.1"/>
    <property type="molecule type" value="Genomic_DNA"/>
</dbReference>
<evidence type="ECO:0000256" key="1">
    <source>
        <dbReference type="ARBA" id="ARBA00022803"/>
    </source>
</evidence>
<dbReference type="GO" id="GO:0051301">
    <property type="term" value="P:cell division"/>
    <property type="evidence" value="ECO:0007669"/>
    <property type="project" value="TreeGrafter"/>
</dbReference>
<evidence type="ECO:0000313" key="4">
    <source>
        <dbReference type="EMBL" id="KAG5683468.1"/>
    </source>
</evidence>
<dbReference type="SMART" id="SM00028">
    <property type="entry name" value="TPR"/>
    <property type="match status" value="4"/>
</dbReference>
<dbReference type="PROSITE" id="PS50005">
    <property type="entry name" value="TPR"/>
    <property type="match status" value="2"/>
</dbReference>
<feature type="repeat" description="TPR" evidence="2">
    <location>
        <begin position="230"/>
        <end position="263"/>
    </location>
</feature>
<dbReference type="InterPro" id="IPR011990">
    <property type="entry name" value="TPR-like_helical_dom_sf"/>
</dbReference>
<feature type="region of interest" description="Disordered" evidence="3">
    <location>
        <begin position="521"/>
        <end position="561"/>
    </location>
</feature>
<keyword evidence="1 2" id="KW-0802">TPR repeat</keyword>
<dbReference type="Pfam" id="PF13181">
    <property type="entry name" value="TPR_8"/>
    <property type="match status" value="2"/>
</dbReference>
<dbReference type="PANTHER" id="PTHR12558:SF36">
    <property type="entry name" value="ANAPHASE-PROMOTING COMPLEX SUBUNIT 7"/>
    <property type="match status" value="1"/>
</dbReference>
<dbReference type="GO" id="GO:0016567">
    <property type="term" value="P:protein ubiquitination"/>
    <property type="evidence" value="ECO:0007669"/>
    <property type="project" value="TreeGrafter"/>
</dbReference>
<dbReference type="GO" id="GO:0045842">
    <property type="term" value="P:positive regulation of mitotic metaphase/anaphase transition"/>
    <property type="evidence" value="ECO:0007669"/>
    <property type="project" value="TreeGrafter"/>
</dbReference>
<dbReference type="AlphaFoldDB" id="A0A9J6CNH4"/>
<dbReference type="PANTHER" id="PTHR12558">
    <property type="entry name" value="CELL DIVISION CYCLE 16,23,27"/>
    <property type="match status" value="1"/>
</dbReference>
<feature type="repeat" description="TPR" evidence="2">
    <location>
        <begin position="472"/>
        <end position="505"/>
    </location>
</feature>
<gene>
    <name evidence="4" type="ORF">PVAND_012746</name>
</gene>
<evidence type="ECO:0000256" key="3">
    <source>
        <dbReference type="SAM" id="MobiDB-lite"/>
    </source>
</evidence>
<dbReference type="PROSITE" id="PS50293">
    <property type="entry name" value="TPR_REGION"/>
    <property type="match status" value="1"/>
</dbReference>
<dbReference type="OrthoDB" id="308440at2759"/>
<dbReference type="GO" id="GO:0005680">
    <property type="term" value="C:anaphase-promoting complex"/>
    <property type="evidence" value="ECO:0007669"/>
    <property type="project" value="TreeGrafter"/>
</dbReference>
<name>A0A9J6CNH4_POLVA</name>
<evidence type="ECO:0000256" key="2">
    <source>
        <dbReference type="PROSITE-ProRule" id="PRU00339"/>
    </source>
</evidence>
<feature type="compositionally biased region" description="Acidic residues" evidence="3">
    <location>
        <begin position="525"/>
        <end position="536"/>
    </location>
</feature>
<keyword evidence="5" id="KW-1185">Reference proteome</keyword>
<protein>
    <recommendedName>
        <fullName evidence="6">Anaphase-promoting complex subunit 7</fullName>
    </recommendedName>
</protein>
<reference evidence="4" key="1">
    <citation type="submission" date="2021-03" db="EMBL/GenBank/DDBJ databases">
        <title>Chromosome level genome of the anhydrobiotic midge Polypedilum vanderplanki.</title>
        <authorList>
            <person name="Yoshida Y."/>
            <person name="Kikawada T."/>
            <person name="Gusev O."/>
        </authorList>
    </citation>
    <scope>NUCLEOTIDE SEQUENCE</scope>
    <source>
        <strain evidence="4">NIAS01</strain>
        <tissue evidence="4">Whole body or cell culture</tissue>
    </source>
</reference>
<sequence>MSVFMNLYHMYEEELYTNCHVLAQFYLSNPQLFQITQDVLFCVYIINANSLWEMKHYMESQRQYEAAMFVSIESQTNNYSVQDREIILGIFDNFTEVELKFRIAKCLIENHLYKEANSVLQSIPLKQRPAKVHDLICKVQQSDAGTDKSLIVAYKEILKKCPLAFECIDGLLALGVKGSEVNSLIINVCSKSPSFDWLNYYVRGLSEIYSRKYSEAIMSLASIDSMKSNSRILTLIGESFFFSGDYETAYNYYKKAYELYPFMKVGIQKYAMLCEMFKKTNELEHIIRTTSTNSNVYEYTNENWFVLATYLYSCGKFEKAQYFINRVILVHTHKNVDALILNAKILHCTKKSTEALISLRQALKYEPFRFEAHRWIIEILIATDRGRDAQNQASKSLKILGDYPRTLTLAASSYLKAPVNREKARTYLQKALELNEHYVKAIFFYGQMLIEDGDFKTATKLLEKSVAVVPNLKIVLMLADLYAKTKNLSSALEYYTKALNIDPSNRYALNGLMALGSVSSTNESGDLDTTLEDIEDETSKNKNTDESEELVWSDDQDIEIS</sequence>
<evidence type="ECO:0000313" key="5">
    <source>
        <dbReference type="Proteomes" id="UP001107558"/>
    </source>
</evidence>
<dbReference type="Gene3D" id="1.25.40.10">
    <property type="entry name" value="Tetratricopeptide repeat domain"/>
    <property type="match status" value="4"/>
</dbReference>
<proteinExistence type="predicted"/>
<feature type="compositionally biased region" description="Acidic residues" evidence="3">
    <location>
        <begin position="546"/>
        <end position="561"/>
    </location>
</feature>
<dbReference type="InterPro" id="IPR019734">
    <property type="entry name" value="TPR_rpt"/>
</dbReference>
<accession>A0A9J6CNH4</accession>